<dbReference type="SUPFAM" id="SSF51230">
    <property type="entry name" value="Single hybrid motif"/>
    <property type="match status" value="1"/>
</dbReference>
<feature type="region of interest" description="Disordered" evidence="1">
    <location>
        <begin position="1"/>
        <end position="37"/>
    </location>
</feature>
<dbReference type="CDD" id="cd06850">
    <property type="entry name" value="biotinyl_domain"/>
    <property type="match status" value="1"/>
</dbReference>
<gene>
    <name evidence="3" type="ORF">KDL28_11325</name>
</gene>
<evidence type="ECO:0000259" key="2">
    <source>
        <dbReference type="PROSITE" id="PS50968"/>
    </source>
</evidence>
<reference evidence="3" key="1">
    <citation type="submission" date="2021-04" db="EMBL/GenBank/DDBJ databases">
        <title>Pseudonocardia sp. nov., isolated from sandy soil of mangrove forest.</title>
        <authorList>
            <person name="Zan Z."/>
            <person name="Huang R."/>
            <person name="Liu W."/>
        </authorList>
    </citation>
    <scope>NUCLEOTIDE SEQUENCE</scope>
    <source>
        <strain evidence="3">S2-4</strain>
    </source>
</reference>
<dbReference type="EMBL" id="JAGSOV010000023">
    <property type="protein sequence ID" value="MCO1655641.1"/>
    <property type="molecule type" value="Genomic_DNA"/>
</dbReference>
<comment type="caution">
    <text evidence="3">The sequence shown here is derived from an EMBL/GenBank/DDBJ whole genome shotgun (WGS) entry which is preliminary data.</text>
</comment>
<dbReference type="Proteomes" id="UP001165283">
    <property type="component" value="Unassembled WGS sequence"/>
</dbReference>
<dbReference type="Pfam" id="PF00364">
    <property type="entry name" value="Biotin_lipoyl"/>
    <property type="match status" value="1"/>
</dbReference>
<dbReference type="PROSITE" id="PS50968">
    <property type="entry name" value="BIOTINYL_LIPOYL"/>
    <property type="match status" value="1"/>
</dbReference>
<feature type="domain" description="Lipoyl-binding" evidence="2">
    <location>
        <begin position="1"/>
        <end position="79"/>
    </location>
</feature>
<evidence type="ECO:0000256" key="1">
    <source>
        <dbReference type="SAM" id="MobiDB-lite"/>
    </source>
</evidence>
<accession>A0ABT0ZY47</accession>
<dbReference type="RefSeq" id="WP_252437584.1">
    <property type="nucleotide sequence ID" value="NZ_JAGSOV010000023.1"/>
</dbReference>
<keyword evidence="4" id="KW-1185">Reference proteome</keyword>
<dbReference type="InterPro" id="IPR011053">
    <property type="entry name" value="Single_hybrid_motif"/>
</dbReference>
<evidence type="ECO:0000313" key="4">
    <source>
        <dbReference type="Proteomes" id="UP001165283"/>
    </source>
</evidence>
<dbReference type="InterPro" id="IPR000089">
    <property type="entry name" value="Biotin_lipoyl"/>
</dbReference>
<name>A0ABT0ZY47_9PSEU</name>
<dbReference type="Gene3D" id="2.40.50.100">
    <property type="match status" value="1"/>
</dbReference>
<organism evidence="3 4">
    <name type="scientific">Pseudonocardia humida</name>
    <dbReference type="NCBI Taxonomy" id="2800819"/>
    <lineage>
        <taxon>Bacteria</taxon>
        <taxon>Bacillati</taxon>
        <taxon>Actinomycetota</taxon>
        <taxon>Actinomycetes</taxon>
        <taxon>Pseudonocardiales</taxon>
        <taxon>Pseudonocardiaceae</taxon>
        <taxon>Pseudonocardia</taxon>
    </lineage>
</organism>
<sequence>MPRHEVVSPIPGVFYRRPDPDSPPFAEDGGPVSDDSPIGLVEVMKSFHHITAGATGTIVEFLVDNEDEVDAGQPVAVVETP</sequence>
<proteinExistence type="predicted"/>
<dbReference type="NCBIfam" id="NF005457">
    <property type="entry name" value="PRK07051.1"/>
    <property type="match status" value="1"/>
</dbReference>
<evidence type="ECO:0000313" key="3">
    <source>
        <dbReference type="EMBL" id="MCO1655641.1"/>
    </source>
</evidence>
<protein>
    <submittedName>
        <fullName evidence="3">Biotin carboxyl carrier domain-containing protein</fullName>
    </submittedName>
</protein>